<dbReference type="SUPFAM" id="SSF55781">
    <property type="entry name" value="GAF domain-like"/>
    <property type="match status" value="1"/>
</dbReference>
<dbReference type="GO" id="GO:0005886">
    <property type="term" value="C:plasma membrane"/>
    <property type="evidence" value="ECO:0007669"/>
    <property type="project" value="TreeGrafter"/>
</dbReference>
<protein>
    <recommendedName>
        <fullName evidence="2">histidine kinase</fullName>
        <ecNumber evidence="2">2.7.13.3</ecNumber>
    </recommendedName>
</protein>
<dbReference type="InterPro" id="IPR036890">
    <property type="entry name" value="HATPase_C_sf"/>
</dbReference>
<name>A0AAW2YNV8_9EUKA</name>
<dbReference type="PROSITE" id="PS50110">
    <property type="entry name" value="RESPONSE_REGULATORY"/>
    <property type="match status" value="1"/>
</dbReference>
<evidence type="ECO:0000313" key="9">
    <source>
        <dbReference type="EMBL" id="KAL0478910.1"/>
    </source>
</evidence>
<dbReference type="InterPro" id="IPR003594">
    <property type="entry name" value="HATPase_dom"/>
</dbReference>
<keyword evidence="3 6" id="KW-0597">Phosphoprotein</keyword>
<dbReference type="InterPro" id="IPR003018">
    <property type="entry name" value="GAF"/>
</dbReference>
<dbReference type="SUPFAM" id="SSF55874">
    <property type="entry name" value="ATPase domain of HSP90 chaperone/DNA topoisomerase II/histidine kinase"/>
    <property type="match status" value="1"/>
</dbReference>
<dbReference type="Proteomes" id="UP001431209">
    <property type="component" value="Unassembled WGS sequence"/>
</dbReference>
<dbReference type="PROSITE" id="PS50109">
    <property type="entry name" value="HIS_KIN"/>
    <property type="match status" value="1"/>
</dbReference>
<dbReference type="Gene3D" id="3.30.565.10">
    <property type="entry name" value="Histidine kinase-like ATPase, C-terminal domain"/>
    <property type="match status" value="1"/>
</dbReference>
<keyword evidence="4" id="KW-0808">Transferase</keyword>
<dbReference type="InterPro" id="IPR029016">
    <property type="entry name" value="GAF-like_dom_sf"/>
</dbReference>
<dbReference type="InterPro" id="IPR005467">
    <property type="entry name" value="His_kinase_dom"/>
</dbReference>
<dbReference type="Pfam" id="PF00072">
    <property type="entry name" value="Response_reg"/>
    <property type="match status" value="1"/>
</dbReference>
<dbReference type="Gene3D" id="3.40.50.2300">
    <property type="match status" value="1"/>
</dbReference>
<keyword evidence="5" id="KW-0418">Kinase</keyword>
<evidence type="ECO:0000256" key="3">
    <source>
        <dbReference type="ARBA" id="ARBA00022553"/>
    </source>
</evidence>
<dbReference type="EMBL" id="JAOPGA020000481">
    <property type="protein sequence ID" value="KAL0478910.1"/>
    <property type="molecule type" value="Genomic_DNA"/>
</dbReference>
<accession>A0AAW2YNV8</accession>
<keyword evidence="10" id="KW-1185">Reference proteome</keyword>
<dbReference type="Gene3D" id="3.30.450.40">
    <property type="match status" value="1"/>
</dbReference>
<evidence type="ECO:0000256" key="6">
    <source>
        <dbReference type="PROSITE-ProRule" id="PRU00169"/>
    </source>
</evidence>
<dbReference type="AlphaFoldDB" id="A0AAW2YNV8"/>
<dbReference type="InterPro" id="IPR011006">
    <property type="entry name" value="CheY-like_superfamily"/>
</dbReference>
<dbReference type="GO" id="GO:0000155">
    <property type="term" value="F:phosphorelay sensor kinase activity"/>
    <property type="evidence" value="ECO:0007669"/>
    <property type="project" value="InterPro"/>
</dbReference>
<evidence type="ECO:0000313" key="10">
    <source>
        <dbReference type="Proteomes" id="UP001431209"/>
    </source>
</evidence>
<dbReference type="CDD" id="cd00082">
    <property type="entry name" value="HisKA"/>
    <property type="match status" value="1"/>
</dbReference>
<feature type="domain" description="Histidine kinase" evidence="7">
    <location>
        <begin position="361"/>
        <end position="587"/>
    </location>
</feature>
<evidence type="ECO:0000256" key="4">
    <source>
        <dbReference type="ARBA" id="ARBA00022679"/>
    </source>
</evidence>
<dbReference type="SMART" id="SM00448">
    <property type="entry name" value="REC"/>
    <property type="match status" value="1"/>
</dbReference>
<dbReference type="Gene3D" id="1.10.287.130">
    <property type="match status" value="1"/>
</dbReference>
<organism evidence="9 10">
    <name type="scientific">Acrasis kona</name>
    <dbReference type="NCBI Taxonomy" id="1008807"/>
    <lineage>
        <taxon>Eukaryota</taxon>
        <taxon>Discoba</taxon>
        <taxon>Heterolobosea</taxon>
        <taxon>Tetramitia</taxon>
        <taxon>Eutetramitia</taxon>
        <taxon>Acrasidae</taxon>
        <taxon>Acrasis</taxon>
    </lineage>
</organism>
<proteinExistence type="predicted"/>
<dbReference type="Pfam" id="PF01590">
    <property type="entry name" value="GAF"/>
    <property type="match status" value="1"/>
</dbReference>
<reference evidence="9 10" key="1">
    <citation type="submission" date="2024-03" db="EMBL/GenBank/DDBJ databases">
        <title>The Acrasis kona genome and developmental transcriptomes reveal deep origins of eukaryotic multicellular pathways.</title>
        <authorList>
            <person name="Sheikh S."/>
            <person name="Fu C.-J."/>
            <person name="Brown M.W."/>
            <person name="Baldauf S.L."/>
        </authorList>
    </citation>
    <scope>NUCLEOTIDE SEQUENCE [LARGE SCALE GENOMIC DNA]</scope>
    <source>
        <strain evidence="9 10">ATCC MYA-3509</strain>
    </source>
</reference>
<dbReference type="SUPFAM" id="SSF52172">
    <property type="entry name" value="CheY-like"/>
    <property type="match status" value="1"/>
</dbReference>
<dbReference type="PRINTS" id="PR00344">
    <property type="entry name" value="BCTRLSENSOR"/>
</dbReference>
<dbReference type="SMART" id="SM00388">
    <property type="entry name" value="HisKA"/>
    <property type="match status" value="1"/>
</dbReference>
<dbReference type="PANTHER" id="PTHR43047:SF66">
    <property type="entry name" value="HISKA"/>
    <property type="match status" value="1"/>
</dbReference>
<comment type="caution">
    <text evidence="9">The sequence shown here is derived from an EMBL/GenBank/DDBJ whole genome shotgun (WGS) entry which is preliminary data.</text>
</comment>
<sequence length="741" mass="84330">MLYVSCYYQFISSLLITRCLQIEPDHQLPNTVFLKQRLLYNMNRLESYSVQNKENFLNKYLLISAEYECYVKHDPWTAISLYEQSIQHATANKFINDRAIAHERYSQCVSMRSVNFSFFMLQASFCDYQEWGAKRKTAQMLKKNIELGQLSNNRSTDPIIPDLSTSSQSSSTLDLQGLIRTSQIISTTIDMNALLFNVIKVIMETAGATNGCVIIDDKIEAMCDFNGEISTMCNLPIDKWRGGSKDIIRRVMETKQDLLLGNATMELESDPYVKKHLCKSILCMPILHQNDLRGCLYMNNDLMTDCFKPDNVKVLSILTSQLYGKYFESRMKGMEQLAQVQKKKAEQEEAHRLKQEEFIDRICHEIRNPIQGIVGNCEAMKDVIATISNHPNQVKQLLNSVNCIMICGQYQRVVTDDVLTLSKLELNKIVLDQVPVRISHIISNAIDMNRSESMRKKIDLKCEFNRIQEDTIVVMDGNRLTTVLMNLLTNAIKFTNQGEVCLTCTLHVDNNLEITIRDTGCGMEQSEMITLFNRFSQATQRIYSEYGGSGLGLFISKAIIDLMGGTISVTSDKGVGTEFKILVKVTMASFEQQQSIQNVKVEMPVRRVIDKLKVLVVEDNKINQRVVVRMLEKCACECKVADNGLQGLNIYKEGSFDLVVMDVSMPLMDGYTSSREIRKWEALQKKEKVYIVGLSGNVRDEHREAGLDSGMDDFMSKPIGQKEIDALVTKVLLYYSNGRSK</sequence>
<evidence type="ECO:0000256" key="2">
    <source>
        <dbReference type="ARBA" id="ARBA00012438"/>
    </source>
</evidence>
<dbReference type="InterPro" id="IPR003661">
    <property type="entry name" value="HisK_dim/P_dom"/>
</dbReference>
<gene>
    <name evidence="9" type="ORF">AKO1_007814</name>
</gene>
<evidence type="ECO:0000259" key="7">
    <source>
        <dbReference type="PROSITE" id="PS50109"/>
    </source>
</evidence>
<dbReference type="PANTHER" id="PTHR43047">
    <property type="entry name" value="TWO-COMPONENT HISTIDINE PROTEIN KINASE"/>
    <property type="match status" value="1"/>
</dbReference>
<evidence type="ECO:0000256" key="5">
    <source>
        <dbReference type="ARBA" id="ARBA00022777"/>
    </source>
</evidence>
<evidence type="ECO:0000259" key="8">
    <source>
        <dbReference type="PROSITE" id="PS50110"/>
    </source>
</evidence>
<dbReference type="InterPro" id="IPR036097">
    <property type="entry name" value="HisK_dim/P_sf"/>
</dbReference>
<dbReference type="CDD" id="cd17546">
    <property type="entry name" value="REC_hyHK_CKI1_RcsC-like"/>
    <property type="match status" value="1"/>
</dbReference>
<dbReference type="EC" id="2.7.13.3" evidence="2"/>
<dbReference type="InterPro" id="IPR004358">
    <property type="entry name" value="Sig_transdc_His_kin-like_C"/>
</dbReference>
<comment type="catalytic activity">
    <reaction evidence="1">
        <text>ATP + protein L-histidine = ADP + protein N-phospho-L-histidine.</text>
        <dbReference type="EC" id="2.7.13.3"/>
    </reaction>
</comment>
<feature type="modified residue" description="4-aspartylphosphate" evidence="6">
    <location>
        <position position="662"/>
    </location>
</feature>
<feature type="domain" description="Response regulatory" evidence="8">
    <location>
        <begin position="613"/>
        <end position="732"/>
    </location>
</feature>
<dbReference type="Pfam" id="PF02518">
    <property type="entry name" value="HATPase_c"/>
    <property type="match status" value="1"/>
</dbReference>
<dbReference type="SMART" id="SM00387">
    <property type="entry name" value="HATPase_c"/>
    <property type="match status" value="1"/>
</dbReference>
<evidence type="ECO:0000256" key="1">
    <source>
        <dbReference type="ARBA" id="ARBA00000085"/>
    </source>
</evidence>
<dbReference type="Pfam" id="PF00512">
    <property type="entry name" value="HisKA"/>
    <property type="match status" value="1"/>
</dbReference>
<dbReference type="GO" id="GO:0009927">
    <property type="term" value="F:histidine phosphotransfer kinase activity"/>
    <property type="evidence" value="ECO:0007669"/>
    <property type="project" value="TreeGrafter"/>
</dbReference>
<dbReference type="InterPro" id="IPR001789">
    <property type="entry name" value="Sig_transdc_resp-reg_receiver"/>
</dbReference>
<dbReference type="SUPFAM" id="SSF47384">
    <property type="entry name" value="Homodimeric domain of signal transducing histidine kinase"/>
    <property type="match status" value="1"/>
</dbReference>